<reference evidence="2 3" key="1">
    <citation type="submission" date="2018-04" db="EMBL/GenBank/DDBJ databases">
        <title>Genomic Encyclopedia of Archaeal and Bacterial Type Strains, Phase II (KMG-II): from individual species to whole genera.</title>
        <authorList>
            <person name="Goeker M."/>
        </authorList>
    </citation>
    <scope>NUCLEOTIDE SEQUENCE [LARGE SCALE GENOMIC DNA]</scope>
    <source>
        <strain evidence="2 3">DSM 18064</strain>
    </source>
</reference>
<gene>
    <name evidence="2" type="ORF">C8N32_101159</name>
</gene>
<dbReference type="Pfam" id="PF12708">
    <property type="entry name" value="Pect-lyase_RHGA_epim"/>
    <property type="match status" value="1"/>
</dbReference>
<dbReference type="InterPro" id="IPR012334">
    <property type="entry name" value="Pectin_lyas_fold"/>
</dbReference>
<dbReference type="RefSeq" id="WP_107890562.1">
    <property type="nucleotide sequence ID" value="NZ_NHSI01000066.1"/>
</dbReference>
<comment type="caution">
    <text evidence="2">The sequence shown here is derived from an EMBL/GenBank/DDBJ whole genome shotgun (WGS) entry which is preliminary data.</text>
</comment>
<proteinExistence type="predicted"/>
<dbReference type="AlphaFoldDB" id="A0A2T5BWF7"/>
<dbReference type="Gene3D" id="2.160.20.10">
    <property type="entry name" value="Single-stranded right-handed beta-helix, Pectin lyase-like"/>
    <property type="match status" value="2"/>
</dbReference>
<name>A0A2T5BWF7_9RHOB</name>
<keyword evidence="2" id="KW-0456">Lyase</keyword>
<evidence type="ECO:0000259" key="1">
    <source>
        <dbReference type="Pfam" id="PF12708"/>
    </source>
</evidence>
<dbReference type="EMBL" id="QAAA01000001">
    <property type="protein sequence ID" value="PTN03962.1"/>
    <property type="molecule type" value="Genomic_DNA"/>
</dbReference>
<evidence type="ECO:0000313" key="3">
    <source>
        <dbReference type="Proteomes" id="UP000243859"/>
    </source>
</evidence>
<organism evidence="2 3">
    <name type="scientific">Rhodovulum imhoffii</name>
    <dbReference type="NCBI Taxonomy" id="365340"/>
    <lineage>
        <taxon>Bacteria</taxon>
        <taxon>Pseudomonadati</taxon>
        <taxon>Pseudomonadota</taxon>
        <taxon>Alphaproteobacteria</taxon>
        <taxon>Rhodobacterales</taxon>
        <taxon>Paracoccaceae</taxon>
        <taxon>Rhodovulum</taxon>
    </lineage>
</organism>
<keyword evidence="3" id="KW-1185">Reference proteome</keyword>
<dbReference type="OrthoDB" id="7749009at2"/>
<dbReference type="InterPro" id="IPR024535">
    <property type="entry name" value="RHGA/B-epi-like_pectate_lyase"/>
</dbReference>
<accession>A0A2T5BWF7</accession>
<dbReference type="SUPFAM" id="SSF51126">
    <property type="entry name" value="Pectin lyase-like"/>
    <property type="match status" value="1"/>
</dbReference>
<dbReference type="InterPro" id="IPR011050">
    <property type="entry name" value="Pectin_lyase_fold/virulence"/>
</dbReference>
<evidence type="ECO:0000313" key="2">
    <source>
        <dbReference type="EMBL" id="PTN03962.1"/>
    </source>
</evidence>
<protein>
    <submittedName>
        <fullName evidence="2">Pectate lyase-like protein</fullName>
    </submittedName>
</protein>
<dbReference type="GO" id="GO:0016829">
    <property type="term" value="F:lyase activity"/>
    <property type="evidence" value="ECO:0007669"/>
    <property type="project" value="UniProtKB-KW"/>
</dbReference>
<sequence>MNKAITEGLVLMPRAFADGLDMWSREDGRPGSATYEGAPEAVLETGDADFGDCLELVKTQAVQCLRYMGQTPIRPGCYLRVTAWVKAVSGNLPQVRIATFAAAANGDHVGGAVETGTAVTLATYGEVCEVSAIIGTGNRPGVDMAWGRDAAYAHVGLDLTGPAGGVVRIDDLVVEDVTSVFLREMMDWVDVRDFGARGDGRTDDTAAFEAADAAAGGRSVLVSAGDYWLAGDVTFHSPVRFEGCVAMPAEKRLTLIRNFNLNSYIDAFGDEAEAFRRAVAVLFNYSDHDSLDMMGRRVELAAPIDIQAAVANKNSFSMRRVIRNGQFYVRPGASWETDVVASVAKYQRSNARQLTDVANIANIPVGALVEGVGVGREIYVRAKNVSARTLTLSQPLYAAASSQDYTFRRFKYILDFSGFERLDKFVLDDIEFQCDGASGGVMLPQQGLAFHIRDCFITRPKDRGITSIGEGCAGLTVDRCQFLSNEQPLPAQERTSIALNVNANDCKLRDNRVVRFAHFAVLSGSGNMIADNHWFQGDDEPDGLRQAGIVLTQPNVRSTLTGNYIDNSFIEWTNEHDAWPDFGTGDSFGGLTVAGNNFTAIDVARWFRWIVIKPCGSGHFIDGLNISGNVFKAINGDIARIEHVDTTHAELNMARACNIVVSGNTFAGVEERVQNPVTLRFDTNSAARNWPLEFAPHLPFGGGVRNVVCVVAEGPIMDASGRPVPAMPYTEVEQGAARSKVVLGWPDACRGRVSVTARIDSAL</sequence>
<feature type="domain" description="Rhamnogalacturonase A/B/Epimerase-like pectate lyase" evidence="1">
    <location>
        <begin position="188"/>
        <end position="245"/>
    </location>
</feature>
<dbReference type="Proteomes" id="UP000243859">
    <property type="component" value="Unassembled WGS sequence"/>
</dbReference>